<dbReference type="InterPro" id="IPR055439">
    <property type="entry name" value="Beta-prop_EML_1st"/>
</dbReference>
<dbReference type="Proteomes" id="UP000008983">
    <property type="component" value="Unassembled WGS sequence"/>
</dbReference>
<dbReference type="SUPFAM" id="SSF82171">
    <property type="entry name" value="DPP6 N-terminal domain-like"/>
    <property type="match status" value="1"/>
</dbReference>
<feature type="region of interest" description="Disordered" evidence="5">
    <location>
        <begin position="62"/>
        <end position="84"/>
    </location>
</feature>
<dbReference type="Pfam" id="PF23414">
    <property type="entry name" value="Beta-prop_EML_2"/>
    <property type="match status" value="1"/>
</dbReference>
<dbReference type="InterPro" id="IPR055442">
    <property type="entry name" value="Beta-prop_EML-like_2nd"/>
</dbReference>
<feature type="repeat" description="WD" evidence="4">
    <location>
        <begin position="380"/>
        <end position="412"/>
    </location>
</feature>
<dbReference type="Pfam" id="PF23409">
    <property type="entry name" value="Beta-prop_EML"/>
    <property type="match status" value="2"/>
</dbReference>
<gene>
    <name evidence="7" type="ORF">IMG5_103460</name>
</gene>
<protein>
    <recommendedName>
        <fullName evidence="6">EF-hand domain-containing protein</fullName>
    </recommendedName>
</protein>
<dbReference type="OMA" id="SSKXGHM"/>
<evidence type="ECO:0000256" key="1">
    <source>
        <dbReference type="ARBA" id="ARBA00022574"/>
    </source>
</evidence>
<dbReference type="PROSITE" id="PS50294">
    <property type="entry name" value="WD_REPEATS_REGION"/>
    <property type="match status" value="1"/>
</dbReference>
<dbReference type="PROSITE" id="PS50222">
    <property type="entry name" value="EF_HAND_2"/>
    <property type="match status" value="1"/>
</dbReference>
<dbReference type="InterPro" id="IPR011992">
    <property type="entry name" value="EF-hand-dom_pair"/>
</dbReference>
<dbReference type="SUPFAM" id="SSF50978">
    <property type="entry name" value="WD40 repeat-like"/>
    <property type="match status" value="2"/>
</dbReference>
<dbReference type="EMBL" id="GL983824">
    <property type="protein sequence ID" value="EGR31702.1"/>
    <property type="molecule type" value="Genomic_DNA"/>
</dbReference>
<dbReference type="GO" id="GO:0008017">
    <property type="term" value="F:microtubule binding"/>
    <property type="evidence" value="ECO:0007669"/>
    <property type="project" value="TreeGrafter"/>
</dbReference>
<dbReference type="InterPro" id="IPR005108">
    <property type="entry name" value="HELP"/>
</dbReference>
<dbReference type="PROSITE" id="PS50082">
    <property type="entry name" value="WD_REPEATS_2"/>
    <property type="match status" value="1"/>
</dbReference>
<evidence type="ECO:0000256" key="2">
    <source>
        <dbReference type="ARBA" id="ARBA00022737"/>
    </source>
</evidence>
<dbReference type="Pfam" id="PF03451">
    <property type="entry name" value="HELP"/>
    <property type="match status" value="1"/>
</dbReference>
<accession>G0QST5</accession>
<dbReference type="PANTHER" id="PTHR13720">
    <property type="entry name" value="WD-40 REPEAT PROTEIN"/>
    <property type="match status" value="1"/>
</dbReference>
<keyword evidence="1 4" id="KW-0853">WD repeat</keyword>
<dbReference type="InterPro" id="IPR015943">
    <property type="entry name" value="WD40/YVTN_repeat-like_dom_sf"/>
</dbReference>
<dbReference type="InterPro" id="IPR002048">
    <property type="entry name" value="EF_hand_dom"/>
</dbReference>
<reference evidence="7 8" key="1">
    <citation type="submission" date="2011-07" db="EMBL/GenBank/DDBJ databases">
        <authorList>
            <person name="Coyne R."/>
            <person name="Brami D."/>
            <person name="Johnson J."/>
            <person name="Hostetler J."/>
            <person name="Hannick L."/>
            <person name="Clark T."/>
            <person name="Cassidy-Hanley D."/>
            <person name="Inman J."/>
        </authorList>
    </citation>
    <scope>NUCLEOTIDE SEQUENCE [LARGE SCALE GENOMIC DNA]</scope>
    <source>
        <strain evidence="7 8">G5</strain>
    </source>
</reference>
<organism evidence="7 8">
    <name type="scientific">Ichthyophthirius multifiliis</name>
    <name type="common">White spot disease agent</name>
    <name type="synonym">Ich</name>
    <dbReference type="NCBI Taxonomy" id="5932"/>
    <lineage>
        <taxon>Eukaryota</taxon>
        <taxon>Sar</taxon>
        <taxon>Alveolata</taxon>
        <taxon>Ciliophora</taxon>
        <taxon>Intramacronucleata</taxon>
        <taxon>Oligohymenophorea</taxon>
        <taxon>Hymenostomatida</taxon>
        <taxon>Ophryoglenina</taxon>
        <taxon>Ichthyophthirius</taxon>
    </lineage>
</organism>
<evidence type="ECO:0000313" key="8">
    <source>
        <dbReference type="Proteomes" id="UP000008983"/>
    </source>
</evidence>
<dbReference type="SUPFAM" id="SSF47473">
    <property type="entry name" value="EF-hand"/>
    <property type="match status" value="1"/>
</dbReference>
<dbReference type="FunFam" id="2.130.10.10:FF:000320">
    <property type="entry name" value="echinoderm microtubule-associated protein-like 6"/>
    <property type="match status" value="1"/>
</dbReference>
<dbReference type="PANTHER" id="PTHR13720:SF33">
    <property type="entry name" value="HELP DOMAIN-CONTAINING PROTEIN"/>
    <property type="match status" value="1"/>
</dbReference>
<dbReference type="InterPro" id="IPR001680">
    <property type="entry name" value="WD40_rpt"/>
</dbReference>
<dbReference type="SMART" id="SM00320">
    <property type="entry name" value="WD40"/>
    <property type="match status" value="13"/>
</dbReference>
<dbReference type="InterPro" id="IPR018247">
    <property type="entry name" value="EF_Hand_1_Ca_BS"/>
</dbReference>
<name>G0QST5_ICHMU</name>
<dbReference type="Gene3D" id="1.10.238.10">
    <property type="entry name" value="EF-hand"/>
    <property type="match status" value="1"/>
</dbReference>
<evidence type="ECO:0000256" key="5">
    <source>
        <dbReference type="SAM" id="MobiDB-lite"/>
    </source>
</evidence>
<dbReference type="eggNOG" id="KOG2106">
    <property type="taxonomic scope" value="Eukaryota"/>
</dbReference>
<dbReference type="STRING" id="857967.G0QST5"/>
<dbReference type="InParanoid" id="G0QST5"/>
<keyword evidence="8" id="KW-1185">Reference proteome</keyword>
<feature type="domain" description="EF-hand" evidence="6">
    <location>
        <begin position="11"/>
        <end position="46"/>
    </location>
</feature>
<evidence type="ECO:0000259" key="6">
    <source>
        <dbReference type="PROSITE" id="PS50222"/>
    </source>
</evidence>
<dbReference type="GeneID" id="14907869"/>
<dbReference type="RefSeq" id="XP_004035188.1">
    <property type="nucleotide sequence ID" value="XM_004035140.1"/>
</dbReference>
<dbReference type="InterPro" id="IPR050630">
    <property type="entry name" value="WD_repeat_EMAP"/>
</dbReference>
<sequence>MSSKPEVSIQEAEALTNQIINKYDTNNDKSISLHEFQSFISKDLDILKLLLSYGLISKEDLRPDYGGNTDVPETDSDLENEQNKASIDRDERVEMIKEGIEHVFSFQEQYAEFYEKQEVSTKSMQWKKTILNPVFQDKNKCQDQLPQASLEMEFIYGFRCSDTRQNIRYNLNNEIVYHNGAVGIVYDLKGNQRFYLDHTDDIICMDVNKNLVATGQIGLYPLLCIWDSKTMETKVTFKGVLKNGIGQVAISYDYRRVAAVSLEKNKCIVVYDVEKAINSKLNPSLKLQEDGLICQTTLYQPVVFDLKFDKTGKGIIAACLNEVLFMQIEGQQLKIVKGVWSQQNSPQASLCISFIETSVITGMFKGQLLVWKNSKLSAQHPAHSGPVMSMYTRDQNSGIITGGKDGIVIVWDNSLKKLNRIDLKETKVYLSKITAVAEDYKMENLIIGTRSSEIIEVLKKTQTKVIMSGHWDGKLYGLTVHPKTQFIYTVGEDNLLAQWDLKKHVLVQSTKLQFPARCIELCNNQKHLAIGCINGNVLIVDPKSLVVMFSFKDNNDSVSCLKFSLDCEYLVVAYGQPSCEIYAYNCKNTFKQIVKLKGSQFPVTHIDFAKEKKIIQCCNQGYQLLFFNLVELNSHQKPGKQIREKDYAILKNIKWETNTCIYGYDIQGIWPPCSNGQDINTVDLSNKYNVLIAGDDFSNVKIFQYPCDFQYTSFIKYSGHSSHITKVRFAYEDQYVVSIGGFDKTIIQWKYNHEQNKYELPENIEKKNNYNDDKKENLVNEKNNIHIPKQYEGQISNCVPSAYNNIDIQKLNLIPCQSIQLSHVFGVRTKHNNEICKNMIKYAVGEKIVYTTAGVCIINDINKQQYFVKHTNDIISLAVHPKGNIAATGSSSNKSKTCEIYIWEIETKNIISQINDFHINGVSHIEFSPDGTFLLTVGQDQNYSIAIYDWQQSRMVANQKTDIFNVTGISWKNNMEFASCGLAHIKFWKIQGRNLSFKSGSEIEIFQQQMAVTYTITGKCISGSSEGCLFLWNENILQNKINAHKKKINCLISFGNESIFSGGDDGKIMKWKIESKQNLQDSSDIIELFPLTKYEFNIISLCTDPKGEFCQQEPLEVKFSSLKMV</sequence>
<keyword evidence="2" id="KW-0677">Repeat</keyword>
<keyword evidence="3" id="KW-0106">Calcium</keyword>
<dbReference type="Gene3D" id="2.130.10.10">
    <property type="entry name" value="YVTN repeat-like/Quinoprotein amine dehydrogenase"/>
    <property type="match status" value="3"/>
</dbReference>
<dbReference type="InterPro" id="IPR036322">
    <property type="entry name" value="WD40_repeat_dom_sf"/>
</dbReference>
<evidence type="ECO:0000256" key="3">
    <source>
        <dbReference type="ARBA" id="ARBA00022837"/>
    </source>
</evidence>
<proteinExistence type="predicted"/>
<dbReference type="OrthoDB" id="47802at2759"/>
<dbReference type="PROSITE" id="PS00018">
    <property type="entry name" value="EF_HAND_1"/>
    <property type="match status" value="1"/>
</dbReference>
<dbReference type="AlphaFoldDB" id="G0QST5"/>
<dbReference type="GO" id="GO:0005509">
    <property type="term" value="F:calcium ion binding"/>
    <property type="evidence" value="ECO:0007669"/>
    <property type="project" value="InterPro"/>
</dbReference>
<evidence type="ECO:0000256" key="4">
    <source>
        <dbReference type="PROSITE-ProRule" id="PRU00221"/>
    </source>
</evidence>
<evidence type="ECO:0000313" key="7">
    <source>
        <dbReference type="EMBL" id="EGR31702.1"/>
    </source>
</evidence>